<keyword evidence="6 10" id="KW-0472">Membrane</keyword>
<sequence length="310" mass="34599">MAESLKELRAVDVVLLGVSALVVVANAAVCVLVVVRKRLRTYTNGFVLSLAISDILTGGVFMPFNLLNPMHIAHGFVTMLVIVSSTCNLSAVAFDRYLAVVKPLAYKTKIAGSFARLVCAVWGVAVVMTVLPISWKADQSLLVHKIYVSCAVALFLVFPLVFILFVYSYIFVRLRRHGKMSRALQATRTRRDEIRKSKRELKTVKMFSSIVALFLVSWFPVIVITMAFVANKPVPAYVFTISNFSITISSLANPFMYTLMKLDFQRELKAIMPCYKRNSPVSRLHYALALGNLRNTTSILAQTEESRSES</sequence>
<dbReference type="PROSITE" id="PS50262">
    <property type="entry name" value="G_PROTEIN_RECEP_F1_2"/>
    <property type="match status" value="1"/>
</dbReference>
<feature type="transmembrane region" description="Helical" evidence="10">
    <location>
        <begin position="72"/>
        <end position="94"/>
    </location>
</feature>
<accession>A7RLU5</accession>
<dbReference type="AlphaFoldDB" id="A7RLU5"/>
<evidence type="ECO:0000256" key="3">
    <source>
        <dbReference type="ARBA" id="ARBA00022692"/>
    </source>
</evidence>
<dbReference type="STRING" id="45351.A7RLU5"/>
<protein>
    <recommendedName>
        <fullName evidence="11">G-protein coupled receptors family 1 profile domain-containing protein</fullName>
    </recommendedName>
</protein>
<evidence type="ECO:0000256" key="8">
    <source>
        <dbReference type="ARBA" id="ARBA00023224"/>
    </source>
</evidence>
<dbReference type="OrthoDB" id="10042731at2759"/>
<reference evidence="12 13" key="1">
    <citation type="journal article" date="2007" name="Science">
        <title>Sea anemone genome reveals ancestral eumetazoan gene repertoire and genomic organization.</title>
        <authorList>
            <person name="Putnam N.H."/>
            <person name="Srivastava M."/>
            <person name="Hellsten U."/>
            <person name="Dirks B."/>
            <person name="Chapman J."/>
            <person name="Salamov A."/>
            <person name="Terry A."/>
            <person name="Shapiro H."/>
            <person name="Lindquist E."/>
            <person name="Kapitonov V.V."/>
            <person name="Jurka J."/>
            <person name="Genikhovich G."/>
            <person name="Grigoriev I.V."/>
            <person name="Lucas S.M."/>
            <person name="Steele R.E."/>
            <person name="Finnerty J.R."/>
            <person name="Technau U."/>
            <person name="Martindale M.Q."/>
            <person name="Rokhsar D.S."/>
        </authorList>
    </citation>
    <scope>NUCLEOTIDE SEQUENCE [LARGE SCALE GENOMIC DNA]</scope>
    <source>
        <strain evidence="13">CH2 X CH6</strain>
    </source>
</reference>
<dbReference type="eggNOG" id="KOG3656">
    <property type="taxonomic scope" value="Eukaryota"/>
</dbReference>
<dbReference type="InterPro" id="IPR000276">
    <property type="entry name" value="GPCR_Rhodpsn"/>
</dbReference>
<dbReference type="PANTHER" id="PTHR24249:SF372">
    <property type="entry name" value="G-PROTEIN COUPLED RECEPTORS FAMILY 1 PROFILE DOMAIN-CONTAINING PROTEIN"/>
    <property type="match status" value="1"/>
</dbReference>
<dbReference type="SMART" id="SM01381">
    <property type="entry name" value="7TM_GPCR_Srsx"/>
    <property type="match status" value="1"/>
</dbReference>
<evidence type="ECO:0000256" key="4">
    <source>
        <dbReference type="ARBA" id="ARBA00022989"/>
    </source>
</evidence>
<feature type="transmembrane region" description="Helical" evidence="10">
    <location>
        <begin position="206"/>
        <end position="230"/>
    </location>
</feature>
<feature type="transmembrane region" description="Helical" evidence="10">
    <location>
        <begin position="236"/>
        <end position="259"/>
    </location>
</feature>
<evidence type="ECO:0000313" key="13">
    <source>
        <dbReference type="Proteomes" id="UP000001593"/>
    </source>
</evidence>
<feature type="transmembrane region" description="Helical" evidence="10">
    <location>
        <begin position="114"/>
        <end position="134"/>
    </location>
</feature>
<evidence type="ECO:0000256" key="5">
    <source>
        <dbReference type="ARBA" id="ARBA00023040"/>
    </source>
</evidence>
<dbReference type="InterPro" id="IPR017452">
    <property type="entry name" value="GPCR_Rhodpsn_7TM"/>
</dbReference>
<dbReference type="PRINTS" id="PR00237">
    <property type="entry name" value="GPCRRHODOPSN"/>
</dbReference>
<evidence type="ECO:0000256" key="1">
    <source>
        <dbReference type="ARBA" id="ARBA00004651"/>
    </source>
</evidence>
<dbReference type="Pfam" id="PF00001">
    <property type="entry name" value="7tm_1"/>
    <property type="match status" value="1"/>
</dbReference>
<dbReference type="PANTHER" id="PTHR24249">
    <property type="entry name" value="HISTAMINE RECEPTOR-RELATED G-PROTEIN COUPLED RECEPTOR"/>
    <property type="match status" value="1"/>
</dbReference>
<name>A7RLU5_NEMVE</name>
<dbReference type="InterPro" id="IPR050569">
    <property type="entry name" value="TAAR"/>
</dbReference>
<dbReference type="SUPFAM" id="SSF81321">
    <property type="entry name" value="Family A G protein-coupled receptor-like"/>
    <property type="match status" value="1"/>
</dbReference>
<dbReference type="GO" id="GO:0007186">
    <property type="term" value="P:G protein-coupled receptor signaling pathway"/>
    <property type="evidence" value="ECO:0000318"/>
    <property type="project" value="GO_Central"/>
</dbReference>
<keyword evidence="4 10" id="KW-1133">Transmembrane helix</keyword>
<evidence type="ECO:0000256" key="10">
    <source>
        <dbReference type="SAM" id="Phobius"/>
    </source>
</evidence>
<feature type="domain" description="G-protein coupled receptors family 1 profile" evidence="11">
    <location>
        <begin position="25"/>
        <end position="257"/>
    </location>
</feature>
<evidence type="ECO:0000256" key="2">
    <source>
        <dbReference type="ARBA" id="ARBA00022475"/>
    </source>
</evidence>
<keyword evidence="7 9" id="KW-0675">Receptor</keyword>
<feature type="transmembrane region" description="Helical" evidence="10">
    <location>
        <begin position="13"/>
        <end position="34"/>
    </location>
</feature>
<feature type="transmembrane region" description="Helical" evidence="10">
    <location>
        <begin position="46"/>
        <end position="66"/>
    </location>
</feature>
<proteinExistence type="inferred from homology"/>
<keyword evidence="13" id="KW-1185">Reference proteome</keyword>
<dbReference type="Gene3D" id="1.20.1070.10">
    <property type="entry name" value="Rhodopsin 7-helix transmembrane proteins"/>
    <property type="match status" value="1"/>
</dbReference>
<evidence type="ECO:0000256" key="6">
    <source>
        <dbReference type="ARBA" id="ARBA00023136"/>
    </source>
</evidence>
<dbReference type="PhylomeDB" id="A7RLU5"/>
<evidence type="ECO:0000259" key="11">
    <source>
        <dbReference type="PROSITE" id="PS50262"/>
    </source>
</evidence>
<dbReference type="GO" id="GO:0001609">
    <property type="term" value="F:G protein-coupled adenosine receptor activity"/>
    <property type="evidence" value="ECO:0000318"/>
    <property type="project" value="GO_Central"/>
</dbReference>
<keyword evidence="5 9" id="KW-0297">G-protein coupled receptor</keyword>
<feature type="transmembrane region" description="Helical" evidence="10">
    <location>
        <begin position="146"/>
        <end position="172"/>
    </location>
</feature>
<comment type="similarity">
    <text evidence="9">Belongs to the G-protein coupled receptor 1 family.</text>
</comment>
<dbReference type="CDD" id="cd00637">
    <property type="entry name" value="7tm_classA_rhodopsin-like"/>
    <property type="match status" value="1"/>
</dbReference>
<evidence type="ECO:0000256" key="9">
    <source>
        <dbReference type="RuleBase" id="RU000688"/>
    </source>
</evidence>
<evidence type="ECO:0000256" key="7">
    <source>
        <dbReference type="ARBA" id="ARBA00023170"/>
    </source>
</evidence>
<evidence type="ECO:0000313" key="12">
    <source>
        <dbReference type="EMBL" id="EDO47393.1"/>
    </source>
</evidence>
<organism evidence="12 13">
    <name type="scientific">Nematostella vectensis</name>
    <name type="common">Starlet sea anemone</name>
    <dbReference type="NCBI Taxonomy" id="45351"/>
    <lineage>
        <taxon>Eukaryota</taxon>
        <taxon>Metazoa</taxon>
        <taxon>Cnidaria</taxon>
        <taxon>Anthozoa</taxon>
        <taxon>Hexacorallia</taxon>
        <taxon>Actiniaria</taxon>
        <taxon>Edwardsiidae</taxon>
        <taxon>Nematostella</taxon>
    </lineage>
</organism>
<dbReference type="EMBL" id="DS469519">
    <property type="protein sequence ID" value="EDO47393.1"/>
    <property type="molecule type" value="Genomic_DNA"/>
</dbReference>
<keyword evidence="8 9" id="KW-0807">Transducer</keyword>
<dbReference type="HOGENOM" id="CLU_009579_3_6_1"/>
<comment type="subcellular location">
    <subcellularLocation>
        <location evidence="1">Cell membrane</location>
        <topology evidence="1">Multi-pass membrane protein</topology>
    </subcellularLocation>
</comment>
<keyword evidence="3 9" id="KW-0812">Transmembrane</keyword>
<dbReference type="GO" id="GO:0005886">
    <property type="term" value="C:plasma membrane"/>
    <property type="evidence" value="ECO:0000318"/>
    <property type="project" value="GO_Central"/>
</dbReference>
<gene>
    <name evidence="12" type="ORF">NEMVEDRAFT_v1g199000</name>
</gene>
<dbReference type="OMA" id="ISHYCIM"/>
<dbReference type="PROSITE" id="PS00237">
    <property type="entry name" value="G_PROTEIN_RECEP_F1_1"/>
    <property type="match status" value="1"/>
</dbReference>
<dbReference type="InParanoid" id="A7RLU5"/>
<dbReference type="Proteomes" id="UP000001593">
    <property type="component" value="Unassembled WGS sequence"/>
</dbReference>
<keyword evidence="2" id="KW-1003">Cell membrane</keyword>
<dbReference type="KEGG" id="nve:5519577"/>